<dbReference type="SMART" id="SM00249">
    <property type="entry name" value="PHD"/>
    <property type="match status" value="2"/>
</dbReference>
<dbReference type="PROSITE" id="PS50016">
    <property type="entry name" value="ZF_PHD_2"/>
    <property type="match status" value="1"/>
</dbReference>
<keyword evidence="11" id="KW-0805">Transcription regulation</keyword>
<evidence type="ECO:0000256" key="12">
    <source>
        <dbReference type="ARBA" id="ARBA00023163"/>
    </source>
</evidence>
<evidence type="ECO:0000256" key="9">
    <source>
        <dbReference type="ARBA" id="ARBA00022843"/>
    </source>
</evidence>
<organism evidence="16 17">
    <name type="scientific">Lepeophtheirus salmonis</name>
    <name type="common">Salmon louse</name>
    <name type="synonym">Caligus salmonis</name>
    <dbReference type="NCBI Taxonomy" id="72036"/>
    <lineage>
        <taxon>Eukaryota</taxon>
        <taxon>Metazoa</taxon>
        <taxon>Ecdysozoa</taxon>
        <taxon>Arthropoda</taxon>
        <taxon>Crustacea</taxon>
        <taxon>Multicrustacea</taxon>
        <taxon>Hexanauplia</taxon>
        <taxon>Copepoda</taxon>
        <taxon>Siphonostomatoida</taxon>
        <taxon>Caligidae</taxon>
        <taxon>Lepeophtheirus</taxon>
    </lineage>
</organism>
<keyword evidence="5" id="KW-0479">Metal-binding</keyword>
<dbReference type="GO" id="GO:0008270">
    <property type="term" value="F:zinc ion binding"/>
    <property type="evidence" value="ECO:0007669"/>
    <property type="project" value="UniProtKB-KW"/>
</dbReference>
<dbReference type="PANTHER" id="PTHR45888">
    <property type="entry name" value="HL01030P-RELATED"/>
    <property type="match status" value="1"/>
</dbReference>
<evidence type="ECO:0000256" key="1">
    <source>
        <dbReference type="ARBA" id="ARBA00004123"/>
    </source>
</evidence>
<evidence type="ECO:0000313" key="16">
    <source>
        <dbReference type="EMBL" id="CAF2815365.1"/>
    </source>
</evidence>
<dbReference type="GO" id="GO:0005634">
    <property type="term" value="C:nucleus"/>
    <property type="evidence" value="ECO:0007669"/>
    <property type="project" value="UniProtKB-SubCell"/>
</dbReference>
<dbReference type="PROSITE" id="PS52014">
    <property type="entry name" value="SAMD1_WH"/>
    <property type="match status" value="1"/>
</dbReference>
<keyword evidence="4" id="KW-0597">Phosphoprotein</keyword>
<dbReference type="GO" id="GO:0003677">
    <property type="term" value="F:DNA binding"/>
    <property type="evidence" value="ECO:0007669"/>
    <property type="project" value="InterPro"/>
</dbReference>
<name>A0A7R8CGD1_LEPSM</name>
<evidence type="ECO:0000256" key="2">
    <source>
        <dbReference type="ARBA" id="ARBA00022491"/>
    </source>
</evidence>
<feature type="domain" description="SAMD1-like winged helix (WH)" evidence="15">
    <location>
        <begin position="1"/>
        <end position="78"/>
    </location>
</feature>
<dbReference type="Gene3D" id="3.30.40.10">
    <property type="entry name" value="Zinc/RING finger domain, C3HC4 (zinc finger)"/>
    <property type="match status" value="1"/>
</dbReference>
<evidence type="ECO:0000256" key="6">
    <source>
        <dbReference type="ARBA" id="ARBA00022737"/>
    </source>
</evidence>
<evidence type="ECO:0000259" key="14">
    <source>
        <dbReference type="PROSITE" id="PS50016"/>
    </source>
</evidence>
<keyword evidence="3" id="KW-1017">Isopeptide bond</keyword>
<evidence type="ECO:0000256" key="3">
    <source>
        <dbReference type="ARBA" id="ARBA00022499"/>
    </source>
</evidence>
<evidence type="ECO:0000256" key="8">
    <source>
        <dbReference type="ARBA" id="ARBA00022833"/>
    </source>
</evidence>
<evidence type="ECO:0000256" key="5">
    <source>
        <dbReference type="ARBA" id="ARBA00022723"/>
    </source>
</evidence>
<dbReference type="PANTHER" id="PTHR45888:SF4">
    <property type="entry name" value="PHD FINGER PROTEIN 10"/>
    <property type="match status" value="1"/>
</dbReference>
<dbReference type="Proteomes" id="UP000675881">
    <property type="component" value="Chromosome 12"/>
</dbReference>
<keyword evidence="2" id="KW-0678">Repressor</keyword>
<dbReference type="OrthoDB" id="787137at2759"/>
<comment type="subcellular location">
    <subcellularLocation>
        <location evidence="1">Nucleus</location>
    </subcellularLocation>
</comment>
<evidence type="ECO:0000256" key="13">
    <source>
        <dbReference type="ARBA" id="ARBA00023242"/>
    </source>
</evidence>
<dbReference type="AlphaFoldDB" id="A0A7R8CGD1"/>
<keyword evidence="10" id="KW-0156">Chromatin regulator</keyword>
<proteinExistence type="predicted"/>
<evidence type="ECO:0000256" key="11">
    <source>
        <dbReference type="ARBA" id="ARBA00023015"/>
    </source>
</evidence>
<keyword evidence="12" id="KW-0804">Transcription</keyword>
<dbReference type="Pfam" id="PF00628">
    <property type="entry name" value="PHD"/>
    <property type="match status" value="1"/>
</dbReference>
<dbReference type="InterPro" id="IPR013083">
    <property type="entry name" value="Znf_RING/FYVE/PHD"/>
</dbReference>
<dbReference type="InterPro" id="IPR048589">
    <property type="entry name" value="SAMD1-like_WH"/>
</dbReference>
<dbReference type="InterPro" id="IPR011011">
    <property type="entry name" value="Znf_FYVE_PHD"/>
</dbReference>
<keyword evidence="9" id="KW-0832">Ubl conjugation</keyword>
<evidence type="ECO:0000256" key="4">
    <source>
        <dbReference type="ARBA" id="ARBA00022553"/>
    </source>
</evidence>
<keyword evidence="7" id="KW-0863">Zinc-finger</keyword>
<evidence type="ECO:0000256" key="7">
    <source>
        <dbReference type="ARBA" id="ARBA00022771"/>
    </source>
</evidence>
<keyword evidence="6" id="KW-0677">Repeat</keyword>
<accession>A0A7R8CGD1</accession>
<protein>
    <submittedName>
        <fullName evidence="16">(salmon louse) hypothetical protein</fullName>
    </submittedName>
</protein>
<keyword evidence="8" id="KW-0862">Zinc</keyword>
<reference evidence="16" key="1">
    <citation type="submission" date="2021-02" db="EMBL/GenBank/DDBJ databases">
        <authorList>
            <person name="Bekaert M."/>
        </authorList>
    </citation>
    <scope>NUCLEOTIDE SEQUENCE</scope>
    <source>
        <strain evidence="16">IoA-00</strain>
    </source>
</reference>
<dbReference type="InterPro" id="IPR019787">
    <property type="entry name" value="Znf_PHD-finger"/>
</dbReference>
<dbReference type="EMBL" id="HG994591">
    <property type="protein sequence ID" value="CAF2815365.1"/>
    <property type="molecule type" value="Genomic_DNA"/>
</dbReference>
<evidence type="ECO:0000259" key="15">
    <source>
        <dbReference type="PROSITE" id="PS52014"/>
    </source>
</evidence>
<dbReference type="GO" id="GO:0006325">
    <property type="term" value="P:chromatin organization"/>
    <property type="evidence" value="ECO:0007669"/>
    <property type="project" value="UniProtKB-KW"/>
</dbReference>
<dbReference type="Pfam" id="PF21524">
    <property type="entry name" value="SAMD1_WH"/>
    <property type="match status" value="1"/>
</dbReference>
<sequence length="487" mass="53265">MTKEDRDTWQSWLLDAIHKIRYQKQRPNVERVSACIRMHHPQYSNETVEEYLELAVSEGIVSKVLNKGLISYRDPGSAPGRGQKTLHITGDMDLCKMVLKCMRELEGDAAGGSPWIPLSRLEAHIREVYAVEESSSGVELGDLLLRGAKRGVSKGALSPSSDYSCFSLSGKAKKPSATSQGNPPQILTYVAYTAPTCCECLGSASSNPSGLPESLISCHTCGTSVHPSCRVYSTSLITHFINVGWTCDECKACLVCGASQKDEDLIICEYCDQGVHYSCLDPRPLKRPKMSNVLTSQITTPSLASLISGCVTTPILPPVSSGLMLPLIKVEGCNLKSQEERSPPLLSKSVSTSTDSVCSNNAAKRKKIDFDKYIDANKSNTSKKVALPHSSIEYSTDEKNLSTEDEDGFFTKSSFDKTEFVDQLSTNKASSCSSILLTSSLSLTKRHIRSRTKSLTTINNNSTSEDELEHERELSQCFCGKLKILDS</sequence>
<evidence type="ECO:0000256" key="10">
    <source>
        <dbReference type="ARBA" id="ARBA00022853"/>
    </source>
</evidence>
<evidence type="ECO:0000313" key="17">
    <source>
        <dbReference type="Proteomes" id="UP000675881"/>
    </source>
</evidence>
<dbReference type="InterPro" id="IPR001965">
    <property type="entry name" value="Znf_PHD"/>
</dbReference>
<feature type="domain" description="PHD-type" evidence="14">
    <location>
        <begin position="194"/>
        <end position="253"/>
    </location>
</feature>
<keyword evidence="13" id="KW-0539">Nucleus</keyword>
<keyword evidence="17" id="KW-1185">Reference proteome</keyword>
<dbReference type="SUPFAM" id="SSF57903">
    <property type="entry name" value="FYVE/PHD zinc finger"/>
    <property type="match status" value="1"/>
</dbReference>
<gene>
    <name evidence="16" type="ORF">LSAA_3698</name>
</gene>